<reference evidence="1" key="1">
    <citation type="journal article" date="2021" name="Nat. Commun.">
        <title>Genetic determinants of endophytism in the Arabidopsis root mycobiome.</title>
        <authorList>
            <person name="Mesny F."/>
            <person name="Miyauchi S."/>
            <person name="Thiergart T."/>
            <person name="Pickel B."/>
            <person name="Atanasova L."/>
            <person name="Karlsson M."/>
            <person name="Huettel B."/>
            <person name="Barry K.W."/>
            <person name="Haridas S."/>
            <person name="Chen C."/>
            <person name="Bauer D."/>
            <person name="Andreopoulos W."/>
            <person name="Pangilinan J."/>
            <person name="LaButti K."/>
            <person name="Riley R."/>
            <person name="Lipzen A."/>
            <person name="Clum A."/>
            <person name="Drula E."/>
            <person name="Henrissat B."/>
            <person name="Kohler A."/>
            <person name="Grigoriev I.V."/>
            <person name="Martin F.M."/>
            <person name="Hacquard S."/>
        </authorList>
    </citation>
    <scope>NUCLEOTIDE SEQUENCE</scope>
    <source>
        <strain evidence="1">FSSC 5 MPI-SDFR-AT-0091</strain>
    </source>
</reference>
<accession>A0A9P9RF32</accession>
<evidence type="ECO:0000313" key="2">
    <source>
        <dbReference type="Proteomes" id="UP000736672"/>
    </source>
</evidence>
<comment type="caution">
    <text evidence="1">The sequence shown here is derived from an EMBL/GenBank/DDBJ whole genome shotgun (WGS) entry which is preliminary data.</text>
</comment>
<organism evidence="1 2">
    <name type="scientific">Fusarium solani</name>
    <name type="common">Filamentous fungus</name>
    <dbReference type="NCBI Taxonomy" id="169388"/>
    <lineage>
        <taxon>Eukaryota</taxon>
        <taxon>Fungi</taxon>
        <taxon>Dikarya</taxon>
        <taxon>Ascomycota</taxon>
        <taxon>Pezizomycotina</taxon>
        <taxon>Sordariomycetes</taxon>
        <taxon>Hypocreomycetidae</taxon>
        <taxon>Hypocreales</taxon>
        <taxon>Nectriaceae</taxon>
        <taxon>Fusarium</taxon>
        <taxon>Fusarium solani species complex</taxon>
    </lineage>
</organism>
<gene>
    <name evidence="1" type="ORF">B0J15DRAFT_457835</name>
</gene>
<dbReference type="OrthoDB" id="5102964at2759"/>
<evidence type="ECO:0000313" key="1">
    <source>
        <dbReference type="EMBL" id="KAH7275680.1"/>
    </source>
</evidence>
<dbReference type="AlphaFoldDB" id="A0A9P9RF32"/>
<proteinExistence type="predicted"/>
<name>A0A9P9RF32_FUSSL</name>
<sequence>MERQGYLLHLPFELRDMIWASSATTGDANGLMRCCRQILDEFSRQCNLPNDITKLVKLSIWVDSTYIHGSWLKFEYCWEEKGHTYRAIETVRDRDDQIAQRLLEMTHAEEIVVHFQAPRRGHFVGALFMMLAKADDVYHLISNMSKDTATTDPSNITIRFSTEPVQPGQLEKEAKNFWECRSAKVLQESIRNHICHDNCSMPCFYEYFLINHPVTFAHPPKIEFCSWPRTRAHIQSTKKRCPNGVEFMVREIGQKESLKCLAKFRDFRDELAVYSAKMMTELRNRDNPNDQTRRYWEANDYGAANLKYRFQFLLDNLAGPVGGCLDMLRLHRFKTMGASEANFFAREEQTALKKFASLSRAAPEINNRLKILFNPLASKDIRKLRTSCPHLSAVPWATDPSAEASPRQYCLSSEWLKNYPKGIRYSWNGRDLAEWRFQWATSECEARDPDVVWLNKWWDCLSCCEDSACAMGTLSLRFEGKVSSKWDEFFHRSPHNGLGPWHCCCHWDFQYLYRPVMVRR</sequence>
<dbReference type="Proteomes" id="UP000736672">
    <property type="component" value="Unassembled WGS sequence"/>
</dbReference>
<dbReference type="EMBL" id="JAGTJS010000001">
    <property type="protein sequence ID" value="KAH7275680.1"/>
    <property type="molecule type" value="Genomic_DNA"/>
</dbReference>
<protein>
    <submittedName>
        <fullName evidence="1">Uncharacterized protein</fullName>
    </submittedName>
</protein>
<keyword evidence="2" id="KW-1185">Reference proteome</keyword>